<sequence>MHPSSLENMQRCLSWYGPATSKRVVDIGGASVNGSYRDIFVDASEFLCLDLQGGPSVDIVLDDPYRLPFPDESVDVVISGQMLEHCAQFWRLFTEIARVLKPEALFFIIAPSAGPIHRYPVDCYRFYPDAYQALADWSGLRLVHCWHDERGPWRDLVGVFQKGGTLEKIAHPKSATFPPHYVAPNSDRATEALSGQRNYLDVLADMHKIVNPRLYLEIGIRKGRSLALASCKAIGIDPGPELEVRPNDLDLYTCTSDDFFFFAVQDAITAPVDLAFIDGMHLAEYVYRDFMNLERFMSPSGVIVIDDVLPNHPLQAARDRQTQAWTGDVWRFPQVLAKLRPDLKLTWLDTEPTGLLVVSRLDSGNTVLSDRYNPVIRQILETPQEQPPAELIERTFATAPSESNIRAAVSPADPA</sequence>
<dbReference type="AlphaFoldDB" id="B2IDN2"/>
<dbReference type="InterPro" id="IPR029063">
    <property type="entry name" value="SAM-dependent_MTases_sf"/>
</dbReference>
<protein>
    <submittedName>
        <fullName evidence="2">Methyltransferase type 11</fullName>
    </submittedName>
</protein>
<dbReference type="eggNOG" id="COG2226">
    <property type="taxonomic scope" value="Bacteria"/>
</dbReference>
<keyword evidence="2" id="KW-0808">Transferase</keyword>
<dbReference type="CDD" id="cd02440">
    <property type="entry name" value="AdoMet_MTases"/>
    <property type="match status" value="1"/>
</dbReference>
<dbReference type="HOGENOM" id="CLU_598052_0_0_5"/>
<evidence type="ECO:0000313" key="3">
    <source>
        <dbReference type="Proteomes" id="UP000001695"/>
    </source>
</evidence>
<evidence type="ECO:0000313" key="2">
    <source>
        <dbReference type="EMBL" id="ACB95468.1"/>
    </source>
</evidence>
<dbReference type="Pfam" id="PF13578">
    <property type="entry name" value="Methyltransf_24"/>
    <property type="match status" value="1"/>
</dbReference>
<keyword evidence="2" id="KW-0489">Methyltransferase</keyword>
<dbReference type="eggNOG" id="COG4122">
    <property type="taxonomic scope" value="Bacteria"/>
</dbReference>
<keyword evidence="3" id="KW-1185">Reference proteome</keyword>
<name>B2IDN2_BEII9</name>
<dbReference type="SUPFAM" id="SSF53335">
    <property type="entry name" value="S-adenosyl-L-methionine-dependent methyltransferases"/>
    <property type="match status" value="2"/>
</dbReference>
<dbReference type="EMBL" id="CP001016">
    <property type="protein sequence ID" value="ACB95468.1"/>
    <property type="molecule type" value="Genomic_DNA"/>
</dbReference>
<evidence type="ECO:0000259" key="1">
    <source>
        <dbReference type="Pfam" id="PF08241"/>
    </source>
</evidence>
<organism evidence="2 3">
    <name type="scientific">Beijerinckia indica subsp. indica (strain ATCC 9039 / DSM 1715 / NCIMB 8712)</name>
    <dbReference type="NCBI Taxonomy" id="395963"/>
    <lineage>
        <taxon>Bacteria</taxon>
        <taxon>Pseudomonadati</taxon>
        <taxon>Pseudomonadota</taxon>
        <taxon>Alphaproteobacteria</taxon>
        <taxon>Hyphomicrobiales</taxon>
        <taxon>Beijerinckiaceae</taxon>
        <taxon>Beijerinckia</taxon>
    </lineage>
</organism>
<feature type="domain" description="Methyltransferase type 11" evidence="1">
    <location>
        <begin position="57"/>
        <end position="108"/>
    </location>
</feature>
<dbReference type="Gene3D" id="3.40.50.150">
    <property type="entry name" value="Vaccinia Virus protein VP39"/>
    <property type="match status" value="2"/>
</dbReference>
<gene>
    <name evidence="2" type="ordered locus">Bind_1844</name>
</gene>
<dbReference type="GO" id="GO:0032259">
    <property type="term" value="P:methylation"/>
    <property type="evidence" value="ECO:0007669"/>
    <property type="project" value="UniProtKB-KW"/>
</dbReference>
<dbReference type="STRING" id="395963.Bind_1844"/>
<dbReference type="Proteomes" id="UP000001695">
    <property type="component" value="Chromosome"/>
</dbReference>
<dbReference type="OrthoDB" id="799111at2"/>
<accession>B2IDN2</accession>
<reference evidence="3" key="1">
    <citation type="submission" date="2008-03" db="EMBL/GenBank/DDBJ databases">
        <title>Complete sequence of chromosome of Beijerinckia indica subsp. indica ATCC 9039.</title>
        <authorList>
            <consortium name="US DOE Joint Genome Institute"/>
            <person name="Copeland A."/>
            <person name="Lucas S."/>
            <person name="Lapidus A."/>
            <person name="Glavina del Rio T."/>
            <person name="Dalin E."/>
            <person name="Tice H."/>
            <person name="Bruce D."/>
            <person name="Goodwin L."/>
            <person name="Pitluck S."/>
            <person name="LaButti K."/>
            <person name="Schmutz J."/>
            <person name="Larimer F."/>
            <person name="Land M."/>
            <person name="Hauser L."/>
            <person name="Kyrpides N."/>
            <person name="Mikhailova N."/>
            <person name="Dunfield P.F."/>
            <person name="Dedysh S.N."/>
            <person name="Liesack W."/>
            <person name="Saw J.H."/>
            <person name="Alam M."/>
            <person name="Chen Y."/>
            <person name="Murrell J.C."/>
            <person name="Richardson P."/>
        </authorList>
    </citation>
    <scope>NUCLEOTIDE SEQUENCE [LARGE SCALE GENOMIC DNA]</scope>
    <source>
        <strain evidence="3">ATCC 9039 / DSM 1715 / NCIMB 8712</strain>
    </source>
</reference>
<proteinExistence type="predicted"/>
<dbReference type="InterPro" id="IPR013216">
    <property type="entry name" value="Methyltransf_11"/>
</dbReference>
<dbReference type="RefSeq" id="WP_012384825.1">
    <property type="nucleotide sequence ID" value="NC_010581.1"/>
</dbReference>
<reference evidence="2 3" key="2">
    <citation type="journal article" date="2010" name="J. Bacteriol.">
        <title>Complete genome sequence of Beijerinckia indica subsp. indica.</title>
        <authorList>
            <person name="Tamas I."/>
            <person name="Dedysh S.N."/>
            <person name="Liesack W."/>
            <person name="Stott M.B."/>
            <person name="Alam M."/>
            <person name="Murrell J.C."/>
            <person name="Dunfield P.F."/>
        </authorList>
    </citation>
    <scope>NUCLEOTIDE SEQUENCE [LARGE SCALE GENOMIC DNA]</scope>
    <source>
        <strain evidence="3">ATCC 9039 / DSM 1715 / NCIMB 8712</strain>
    </source>
</reference>
<dbReference type="Pfam" id="PF08241">
    <property type="entry name" value="Methyltransf_11"/>
    <property type="match status" value="1"/>
</dbReference>
<dbReference type="KEGG" id="bid:Bind_1844"/>
<dbReference type="GO" id="GO:0008757">
    <property type="term" value="F:S-adenosylmethionine-dependent methyltransferase activity"/>
    <property type="evidence" value="ECO:0007669"/>
    <property type="project" value="InterPro"/>
</dbReference>